<feature type="compositionally biased region" description="Low complexity" evidence="1">
    <location>
        <begin position="424"/>
        <end position="435"/>
    </location>
</feature>
<dbReference type="SUPFAM" id="SSF50978">
    <property type="entry name" value="WD40 repeat-like"/>
    <property type="match status" value="1"/>
</dbReference>
<feature type="region of interest" description="Disordered" evidence="1">
    <location>
        <begin position="409"/>
        <end position="440"/>
    </location>
</feature>
<feature type="compositionally biased region" description="Polar residues" evidence="1">
    <location>
        <begin position="648"/>
        <end position="664"/>
    </location>
</feature>
<keyword evidence="3" id="KW-1185">Reference proteome</keyword>
<feature type="compositionally biased region" description="Polar residues" evidence="1">
    <location>
        <begin position="802"/>
        <end position="811"/>
    </location>
</feature>
<dbReference type="VEuPathDB" id="AmoebaDB:NAEGRDRAFT_61652"/>
<feature type="compositionally biased region" description="Basic and acidic residues" evidence="1">
    <location>
        <begin position="562"/>
        <end position="591"/>
    </location>
</feature>
<name>D2UX63_NAEGR</name>
<gene>
    <name evidence="2" type="ORF">NAEGRDRAFT_61652</name>
</gene>
<dbReference type="Proteomes" id="UP000006671">
    <property type="component" value="Unassembled WGS sequence"/>
</dbReference>
<feature type="region of interest" description="Disordered" evidence="1">
    <location>
        <begin position="1"/>
        <end position="32"/>
    </location>
</feature>
<feature type="compositionally biased region" description="Polar residues" evidence="1">
    <location>
        <begin position="1"/>
        <end position="15"/>
    </location>
</feature>
<feature type="compositionally biased region" description="Basic and acidic residues" evidence="1">
    <location>
        <begin position="822"/>
        <end position="904"/>
    </location>
</feature>
<dbReference type="PANTHER" id="PTHR23287">
    <property type="entry name" value="RUBY-EYE2-LIKE PROTEIN"/>
    <property type="match status" value="1"/>
</dbReference>
<dbReference type="eggNOG" id="KOG3621">
    <property type="taxonomic scope" value="Eukaryota"/>
</dbReference>
<sequence length="1515" mass="173427">MSQQQDAPQTSSLPNTTTTEAGASTTTSEQQINSITSTPNISFESNLFANLPNHDPTLKRTCCSFNDTTIAFGTEQGHIYFHDRYTLELKLTITHQELGQKRNFTLPITRVSLTPNLITNDKRRAFIGAVDSAFIVYIFEIELTVQQIGNANVCFPKVARLLNSHSQHKFEVTCIAWANDFLKLFTGDTSGFVFEFKNQKKSLLSIGNSTQILKEDGAGIVQLSVSGDHLLVSSTKRSIDVNLSAQQYKGIGTKPRDGVFGACFQYALKKKEENSVSTQDQYTIYAFSARPGRRIWCSDITTCKVLSTLKFPSVSQVKDLKFTHLLSVGPYLASYNEETVTILDIVKLKILDVKYGIGTIKHASSFGFSMFIVHVDENSNHIVSRIDLQLPENEKQFFINQILPKVSRPITTNPQQPVQPPQQPQQTSQPVQQPAQKKDENPLQLITGLLKRNDTPPVPLVKTPSNPILINSQKETASSSGNSTPTTPASISTSSIPKVIATSNNTPKEEKLLDFENVKIVSTPPPKSSSAFSFSLPSVQLKDKFSDLTSEMMKKAAAVLPKQDKEQPTAKPQEDIKPTVEEPKQPQKDESWSAPMVVQPKKIKKKKKKPERLISFDGSTAEPTLLIEEKKPKKTSSKRRTKSKDFDQLSQVSDDTSKTGSLGSDNEDSDNTEDTITSSSSLVDPSPITENLPAMVTEGDKSPGTPLEKEEPVPEQKTELTESTEVTNVAPIIEEIKSNEEIPYDDNSKDTSVAILEIIDTVTTIEEETIDHIQPSVTDSIQVIEPAENEQEIPVESVVSGDESTTKQVSPETTEEIETISEQEKQDLEKKQEEERRELQRIEDENKKAEQERIRIEEEKLKEQERIAEEKRKEEERLAEERRKEQERTAEEKRKKEEEEEKRIAEERRKKELERLEEERKRKEQEEKQRLEEEKRKEQERLEEERKRKEQERIEEEKRKREELIKKKHASFFELIVEPMDSLFEQLANFLSVGDGIWCPKFTSTLKTWFDDFVKLVETEQKEKHDYCIISEMISQELNEEQQSQLSKLLNFRFERLFAEETIEKPYISRVLSILHEFLFMSQCCTLCNSHNCAECINTIFEIEDQHNYLSEERKNIDRLFEQFKVKNSMEIRDQIFKDIDSLKNDYPSIPLRYTLALSKLPGGHELCALLYPYIQVWNYNNAIGTESNHSKYIQYLMSVYKLNHSSHISHQFMEHFVIKLVTNFERNVHESLIINIIDEAQSKLNCFSDTHFLEKELKKTPSTQHCLHYFYEKFDKISELIDLIVRGDSLNNLATFMEKHYENQQNWITLMNCIENSPKSICTKEQAVFLMCKCLGSLQTLNILQDASVESCLHDVDPIIYTKICQLARAETEQSKLRHNMIEIMDSYMWSEKDECIAPQIRSILSFQTDIPPSLFSSINTPEESFPYMASFFKLDNSKSSLNEFQTELPRFTEDCGSNWGSQIRVGKTARCFCCRLPLTERVGGDVLVFPCGHCYHRSCNPLEVCTHNGCRDA</sequence>
<evidence type="ECO:0000313" key="3">
    <source>
        <dbReference type="Proteomes" id="UP000006671"/>
    </source>
</evidence>
<dbReference type="RefSeq" id="XP_002683315.1">
    <property type="nucleotide sequence ID" value="XM_002683269.1"/>
</dbReference>
<dbReference type="OMA" id="PGRRIWC"/>
<dbReference type="InterPro" id="IPR015943">
    <property type="entry name" value="WD40/YVTN_repeat-like_dom_sf"/>
</dbReference>
<protein>
    <submittedName>
        <fullName evidence="2">Predicted protein</fullName>
    </submittedName>
</protein>
<accession>D2UX63</accession>
<dbReference type="InParanoid" id="D2UX63"/>
<feature type="compositionally biased region" description="Low complexity" evidence="1">
    <location>
        <begin position="483"/>
        <end position="497"/>
    </location>
</feature>
<feature type="region of interest" description="Disordered" evidence="1">
    <location>
        <begin position="786"/>
        <end position="904"/>
    </location>
</feature>
<feature type="compositionally biased region" description="Polar residues" evidence="1">
    <location>
        <begin position="674"/>
        <end position="683"/>
    </location>
</feature>
<dbReference type="EMBL" id="GG738845">
    <property type="protein sequence ID" value="EFC50571.1"/>
    <property type="molecule type" value="Genomic_DNA"/>
</dbReference>
<dbReference type="InterPro" id="IPR036322">
    <property type="entry name" value="WD40_repeat_dom_sf"/>
</dbReference>
<feature type="compositionally biased region" description="Basic residues" evidence="1">
    <location>
        <begin position="632"/>
        <end position="642"/>
    </location>
</feature>
<organism evidence="3">
    <name type="scientific">Naegleria gruberi</name>
    <name type="common">Amoeba</name>
    <dbReference type="NCBI Taxonomy" id="5762"/>
    <lineage>
        <taxon>Eukaryota</taxon>
        <taxon>Discoba</taxon>
        <taxon>Heterolobosea</taxon>
        <taxon>Tetramitia</taxon>
        <taxon>Eutetramitia</taxon>
        <taxon>Vahlkampfiidae</taxon>
        <taxon>Naegleria</taxon>
    </lineage>
</organism>
<feature type="compositionally biased region" description="Basic residues" evidence="1">
    <location>
        <begin position="601"/>
        <end position="610"/>
    </location>
</feature>
<dbReference type="PANTHER" id="PTHR23287:SF16">
    <property type="entry name" value="TECTONIN BETA-PROPELLER REPEAT-CONTAINING PROTEIN 2"/>
    <property type="match status" value="1"/>
</dbReference>
<feature type="region of interest" description="Disordered" evidence="1">
    <location>
        <begin position="557"/>
        <end position="727"/>
    </location>
</feature>
<dbReference type="Gene3D" id="2.130.10.10">
    <property type="entry name" value="YVTN repeat-like/Quinoprotein amine dehydrogenase"/>
    <property type="match status" value="1"/>
</dbReference>
<dbReference type="KEGG" id="ngr:NAEGRDRAFT_61652"/>
<dbReference type="GeneID" id="8863687"/>
<evidence type="ECO:0000256" key="1">
    <source>
        <dbReference type="SAM" id="MobiDB-lite"/>
    </source>
</evidence>
<reference evidence="2 3" key="1">
    <citation type="journal article" date="2010" name="Cell">
        <title>The genome of Naegleria gruberi illuminates early eukaryotic versatility.</title>
        <authorList>
            <person name="Fritz-Laylin L.K."/>
            <person name="Prochnik S.E."/>
            <person name="Ginger M.L."/>
            <person name="Dacks J.B."/>
            <person name="Carpenter M.L."/>
            <person name="Field M.C."/>
            <person name="Kuo A."/>
            <person name="Paredez A."/>
            <person name="Chapman J."/>
            <person name="Pham J."/>
            <person name="Shu S."/>
            <person name="Neupane R."/>
            <person name="Cipriano M."/>
            <person name="Mancuso J."/>
            <person name="Tu H."/>
            <person name="Salamov A."/>
            <person name="Lindquist E."/>
            <person name="Shapiro H."/>
            <person name="Lucas S."/>
            <person name="Grigoriev I.V."/>
            <person name="Cande W.Z."/>
            <person name="Fulton C."/>
            <person name="Rokhsar D.S."/>
            <person name="Dawson S.C."/>
        </authorList>
    </citation>
    <scope>NUCLEOTIDE SEQUENCE [LARGE SCALE GENOMIC DNA]</scope>
    <source>
        <strain evidence="2 3">NEG-M</strain>
    </source>
</reference>
<dbReference type="OrthoDB" id="9930272at2759"/>
<feature type="compositionally biased region" description="Low complexity" evidence="1">
    <location>
        <begin position="16"/>
        <end position="29"/>
    </location>
</feature>
<feature type="compositionally biased region" description="Polar residues" evidence="1">
    <location>
        <begin position="472"/>
        <end position="482"/>
    </location>
</feature>
<dbReference type="STRING" id="5762.D2UX63"/>
<feature type="compositionally biased region" description="Basic and acidic residues" evidence="1">
    <location>
        <begin position="707"/>
        <end position="720"/>
    </location>
</feature>
<evidence type="ECO:0000313" key="2">
    <source>
        <dbReference type="EMBL" id="EFC50571.1"/>
    </source>
</evidence>
<proteinExistence type="predicted"/>
<feature type="region of interest" description="Disordered" evidence="1">
    <location>
        <begin position="472"/>
        <end position="503"/>
    </location>
</feature>